<name>A0A1R3V725_9HYPH</name>
<evidence type="ECO:0000313" key="1">
    <source>
        <dbReference type="EMBL" id="SIT55693.1"/>
    </source>
</evidence>
<dbReference type="Proteomes" id="UP000188388">
    <property type="component" value="Unassembled WGS sequence"/>
</dbReference>
<gene>
    <name evidence="1" type="ORF">BQ8794_230003</name>
</gene>
<accession>A0A1R3V725</accession>
<proteinExistence type="predicted"/>
<protein>
    <submittedName>
        <fullName evidence="1">Uncharacterized protein</fullName>
    </submittedName>
</protein>
<evidence type="ECO:0000313" key="2">
    <source>
        <dbReference type="Proteomes" id="UP000188388"/>
    </source>
</evidence>
<keyword evidence="2" id="KW-1185">Reference proteome</keyword>
<dbReference type="STRING" id="1631249.BQ8794_230003"/>
<sequence>MRTHHASGRLRFSTTNVGLPLIFTTHHFPDSISVCLWSIGTPFDGSRKGFGRSTT</sequence>
<organism evidence="1 2">
    <name type="scientific">Mesorhizobium prunaredense</name>
    <dbReference type="NCBI Taxonomy" id="1631249"/>
    <lineage>
        <taxon>Bacteria</taxon>
        <taxon>Pseudomonadati</taxon>
        <taxon>Pseudomonadota</taxon>
        <taxon>Alphaproteobacteria</taxon>
        <taxon>Hyphomicrobiales</taxon>
        <taxon>Phyllobacteriaceae</taxon>
        <taxon>Mesorhizobium</taxon>
    </lineage>
</organism>
<reference evidence="2" key="1">
    <citation type="submission" date="2017-01" db="EMBL/GenBank/DDBJ databases">
        <authorList>
            <person name="Brunel B."/>
        </authorList>
    </citation>
    <scope>NUCLEOTIDE SEQUENCE [LARGE SCALE GENOMIC DNA]</scope>
</reference>
<dbReference type="AlphaFoldDB" id="A0A1R3V725"/>
<dbReference type="EMBL" id="FTPD01000016">
    <property type="protein sequence ID" value="SIT55693.1"/>
    <property type="molecule type" value="Genomic_DNA"/>
</dbReference>